<name>A0A120G958_PSEFL</name>
<comment type="caution">
    <text evidence="1">The sequence shown here is derived from an EMBL/GenBank/DDBJ whole genome shotgun (WGS) entry which is preliminary data.</text>
</comment>
<gene>
    <name evidence="1" type="ORF">PFLmoz3_00448</name>
</gene>
<reference evidence="1 2" key="1">
    <citation type="submission" date="2015-05" db="EMBL/GenBank/DDBJ databases">
        <title>A genomic and transcriptomic approach to investigate the blue pigment phenotype in Pseudomonas fluorescens.</title>
        <authorList>
            <person name="Andreani N.A."/>
            <person name="Cardazzo B."/>
        </authorList>
    </citation>
    <scope>NUCLEOTIDE SEQUENCE [LARGE SCALE GENOMIC DNA]</scope>
    <source>
        <strain evidence="1 2">Ps_22</strain>
    </source>
</reference>
<dbReference type="Proteomes" id="UP000061348">
    <property type="component" value="Unassembled WGS sequence"/>
</dbReference>
<accession>A0A120G958</accession>
<protein>
    <submittedName>
        <fullName evidence="1">Uncharacterized protein</fullName>
    </submittedName>
</protein>
<evidence type="ECO:0000313" key="1">
    <source>
        <dbReference type="EMBL" id="KWV89863.1"/>
    </source>
</evidence>
<evidence type="ECO:0000313" key="2">
    <source>
        <dbReference type="Proteomes" id="UP000061348"/>
    </source>
</evidence>
<sequence>MDKVTSRLNRVSTTRVIANALSGHSRLLRCQASSSG</sequence>
<dbReference type="EMBL" id="LCYA01000009">
    <property type="protein sequence ID" value="KWV89863.1"/>
    <property type="molecule type" value="Genomic_DNA"/>
</dbReference>
<proteinExistence type="predicted"/>
<organism evidence="1 2">
    <name type="scientific">Pseudomonas fluorescens</name>
    <dbReference type="NCBI Taxonomy" id="294"/>
    <lineage>
        <taxon>Bacteria</taxon>
        <taxon>Pseudomonadati</taxon>
        <taxon>Pseudomonadota</taxon>
        <taxon>Gammaproteobacteria</taxon>
        <taxon>Pseudomonadales</taxon>
        <taxon>Pseudomonadaceae</taxon>
        <taxon>Pseudomonas</taxon>
    </lineage>
</organism>
<dbReference type="AlphaFoldDB" id="A0A120G958"/>